<feature type="compositionally biased region" description="Gly residues" evidence="1">
    <location>
        <begin position="279"/>
        <end position="293"/>
    </location>
</feature>
<sequence>MRRSSSPRLLRKSLISLTPVLALGLLVVFVVALNMRHSSILCDSPNGQEGALNRAAMERRIRTLEDEILQNSLLMDKVLRGLDTAFGASAVLSVKELRRLAQTEASEIGERRSRQPPPPMSEFAKSRVSKAVDGGRLQDLVEAAVGSETGFLSEEEITMDGLPLGVLSRQGNGGNQGWDWGSRSSIMDDFLGGNEVDIIEPVKLDVTEEVRGNSCKKWFKEHGVTPGVDWGTLPAPQQQLWSWYRCDDVDLEEPLVAGAGEQGEAVPAPLPKPGDVGDVAGGGEPGKGGGRTR</sequence>
<evidence type="ECO:0000313" key="3">
    <source>
        <dbReference type="Proteomes" id="UP000002630"/>
    </source>
</evidence>
<evidence type="ECO:0000313" key="2">
    <source>
        <dbReference type="EMBL" id="CBJ28928.1"/>
    </source>
</evidence>
<organism evidence="2 3">
    <name type="scientific">Ectocarpus siliculosus</name>
    <name type="common">Brown alga</name>
    <name type="synonym">Conferva siliculosa</name>
    <dbReference type="NCBI Taxonomy" id="2880"/>
    <lineage>
        <taxon>Eukaryota</taxon>
        <taxon>Sar</taxon>
        <taxon>Stramenopiles</taxon>
        <taxon>Ochrophyta</taxon>
        <taxon>PX clade</taxon>
        <taxon>Phaeophyceae</taxon>
        <taxon>Ectocarpales</taxon>
        <taxon>Ectocarpaceae</taxon>
        <taxon>Ectocarpus</taxon>
    </lineage>
</organism>
<dbReference type="OrthoDB" id="10321011at2759"/>
<dbReference type="AlphaFoldDB" id="D7FIY0"/>
<keyword evidence="3" id="KW-1185">Reference proteome</keyword>
<dbReference type="EMBL" id="FN649759">
    <property type="protein sequence ID" value="CBJ28928.1"/>
    <property type="molecule type" value="Genomic_DNA"/>
</dbReference>
<dbReference type="InParanoid" id="D7FIY0"/>
<name>D7FIY0_ECTSI</name>
<dbReference type="Proteomes" id="UP000002630">
    <property type="component" value="Linkage Group LG34"/>
</dbReference>
<protein>
    <submittedName>
        <fullName evidence="2">Uncharacterized protein</fullName>
    </submittedName>
</protein>
<dbReference type="EMBL" id="FN647898">
    <property type="protein sequence ID" value="CBJ28928.1"/>
    <property type="molecule type" value="Genomic_DNA"/>
</dbReference>
<evidence type="ECO:0000256" key="1">
    <source>
        <dbReference type="SAM" id="MobiDB-lite"/>
    </source>
</evidence>
<feature type="region of interest" description="Disordered" evidence="1">
    <location>
        <begin position="255"/>
        <end position="293"/>
    </location>
</feature>
<accession>D7FIY0</accession>
<reference evidence="2 3" key="1">
    <citation type="journal article" date="2010" name="Nature">
        <title>The Ectocarpus genome and the independent evolution of multicellularity in brown algae.</title>
        <authorList>
            <person name="Cock J.M."/>
            <person name="Sterck L."/>
            <person name="Rouze P."/>
            <person name="Scornet D."/>
            <person name="Allen A.E."/>
            <person name="Amoutzias G."/>
            <person name="Anthouard V."/>
            <person name="Artiguenave F."/>
            <person name="Aury J.M."/>
            <person name="Badger J.H."/>
            <person name="Beszteri B."/>
            <person name="Billiau K."/>
            <person name="Bonnet E."/>
            <person name="Bothwell J.H."/>
            <person name="Bowler C."/>
            <person name="Boyen C."/>
            <person name="Brownlee C."/>
            <person name="Carrano C.J."/>
            <person name="Charrier B."/>
            <person name="Cho G.Y."/>
            <person name="Coelho S.M."/>
            <person name="Collen J."/>
            <person name="Corre E."/>
            <person name="Da Silva C."/>
            <person name="Delage L."/>
            <person name="Delaroque N."/>
            <person name="Dittami S.M."/>
            <person name="Doulbeau S."/>
            <person name="Elias M."/>
            <person name="Farnham G."/>
            <person name="Gachon C.M."/>
            <person name="Gschloessl B."/>
            <person name="Heesch S."/>
            <person name="Jabbari K."/>
            <person name="Jubin C."/>
            <person name="Kawai H."/>
            <person name="Kimura K."/>
            <person name="Kloareg B."/>
            <person name="Kupper F.C."/>
            <person name="Lang D."/>
            <person name="Le Bail A."/>
            <person name="Leblanc C."/>
            <person name="Lerouge P."/>
            <person name="Lohr M."/>
            <person name="Lopez P.J."/>
            <person name="Martens C."/>
            <person name="Maumus F."/>
            <person name="Michel G."/>
            <person name="Miranda-Saavedra D."/>
            <person name="Morales J."/>
            <person name="Moreau H."/>
            <person name="Motomura T."/>
            <person name="Nagasato C."/>
            <person name="Napoli C.A."/>
            <person name="Nelson D.R."/>
            <person name="Nyvall-Collen P."/>
            <person name="Peters A.F."/>
            <person name="Pommier C."/>
            <person name="Potin P."/>
            <person name="Poulain J."/>
            <person name="Quesneville H."/>
            <person name="Read B."/>
            <person name="Rensing S.A."/>
            <person name="Ritter A."/>
            <person name="Rousvoal S."/>
            <person name="Samanta M."/>
            <person name="Samson G."/>
            <person name="Schroeder D.C."/>
            <person name="Segurens B."/>
            <person name="Strittmatter M."/>
            <person name="Tonon T."/>
            <person name="Tregear J.W."/>
            <person name="Valentin K."/>
            <person name="von Dassow P."/>
            <person name="Yamagishi T."/>
            <person name="Van de Peer Y."/>
            <person name="Wincker P."/>
        </authorList>
    </citation>
    <scope>NUCLEOTIDE SEQUENCE [LARGE SCALE GENOMIC DNA]</scope>
    <source>
        <strain evidence="3">Ec32 / CCAP1310/4</strain>
    </source>
</reference>
<gene>
    <name evidence="2" type="ORF">Esi_0124_0038</name>
</gene>
<proteinExistence type="predicted"/>